<keyword evidence="3" id="KW-0326">Glycosidase</keyword>
<keyword evidence="3" id="KW-0378">Hydrolase</keyword>
<comment type="caution">
    <text evidence="3">The sequence shown here is derived from an EMBL/GenBank/DDBJ whole genome shotgun (WGS) entry which is preliminary data.</text>
</comment>
<dbReference type="Proteomes" id="UP001410394">
    <property type="component" value="Unassembled WGS sequence"/>
</dbReference>
<dbReference type="InterPro" id="IPR005122">
    <property type="entry name" value="Uracil-DNA_glycosylase-like"/>
</dbReference>
<gene>
    <name evidence="3" type="ORF">ABDB84_04415</name>
</gene>
<keyword evidence="4" id="KW-1185">Reference proteome</keyword>
<dbReference type="SMART" id="SM00987">
    <property type="entry name" value="UreE_C"/>
    <property type="match status" value="1"/>
</dbReference>
<dbReference type="Pfam" id="PF03167">
    <property type="entry name" value="UDG"/>
    <property type="match status" value="1"/>
</dbReference>
<name>A0ABU9YVJ5_9RHOO</name>
<dbReference type="RefSeq" id="WP_345918478.1">
    <property type="nucleotide sequence ID" value="NZ_JBDIVE010000002.1"/>
</dbReference>
<dbReference type="GO" id="GO:0033958">
    <property type="term" value="F:DNA-deoxyinosine glycosylase activity"/>
    <property type="evidence" value="ECO:0007669"/>
    <property type="project" value="UniProtKB-EC"/>
</dbReference>
<evidence type="ECO:0000313" key="3">
    <source>
        <dbReference type="EMBL" id="MEN3067711.1"/>
    </source>
</evidence>
<dbReference type="SUPFAM" id="SSF52141">
    <property type="entry name" value="Uracil-DNA glycosylase-like"/>
    <property type="match status" value="1"/>
</dbReference>
<feature type="compositionally biased region" description="Basic and acidic residues" evidence="1">
    <location>
        <begin position="1"/>
        <end position="12"/>
    </location>
</feature>
<proteinExistence type="predicted"/>
<evidence type="ECO:0000313" key="4">
    <source>
        <dbReference type="Proteomes" id="UP001410394"/>
    </source>
</evidence>
<dbReference type="InterPro" id="IPR036895">
    <property type="entry name" value="Uracil-DNA_glycosylase-like_sf"/>
</dbReference>
<feature type="region of interest" description="Disordered" evidence="1">
    <location>
        <begin position="1"/>
        <end position="25"/>
    </location>
</feature>
<dbReference type="EMBL" id="JBDIVE010000002">
    <property type="protein sequence ID" value="MEN3067711.1"/>
    <property type="molecule type" value="Genomic_DNA"/>
</dbReference>
<feature type="domain" description="Uracil-DNA glycosylase-like" evidence="2">
    <location>
        <begin position="27"/>
        <end position="184"/>
    </location>
</feature>
<dbReference type="SMART" id="SM00986">
    <property type="entry name" value="UDG"/>
    <property type="match status" value="1"/>
</dbReference>
<dbReference type="Gene3D" id="3.40.470.10">
    <property type="entry name" value="Uracil-DNA glycosylase-like domain"/>
    <property type="match status" value="1"/>
</dbReference>
<sequence>MPRRTRTAEDRAAAGVSTPATRLQSLPPRARSDARLLILGSMPGTASLRAQRYYAHPQNQFWRLLGELLGFDPALPYEARIDAMQQAGIALWDVLHSCERPGSLDADIVRDSLQVNDFAGFFAAHPQIQHVGFNGAAAEQLFMRHVAPQLVLPQPLRYRRLPSSSPANAAISGADKLHSWRQLIDESLKTPR</sequence>
<evidence type="ECO:0000259" key="2">
    <source>
        <dbReference type="SMART" id="SM00986"/>
    </source>
</evidence>
<dbReference type="CDD" id="cd10032">
    <property type="entry name" value="UDG-F6_HDG"/>
    <property type="match status" value="1"/>
</dbReference>
<protein>
    <submittedName>
        <fullName evidence="3">DNA-deoxyinosine glycosylase</fullName>
        <ecNumber evidence="3">3.2.2.15</ecNumber>
    </submittedName>
</protein>
<reference evidence="3 4" key="1">
    <citation type="journal article" date="2018" name="Int. J. Syst. Evol. Microbiol.">
        <title>Uliginosibacterium sediminicola sp. nov., isolated from freshwater sediment.</title>
        <authorList>
            <person name="Hwang W.M."/>
            <person name="Kim S.M."/>
            <person name="Kang K."/>
            <person name="Ahn T.Y."/>
        </authorList>
    </citation>
    <scope>NUCLEOTIDE SEQUENCE [LARGE SCALE GENOMIC DNA]</scope>
    <source>
        <strain evidence="3 4">M1-21</strain>
    </source>
</reference>
<evidence type="ECO:0000256" key="1">
    <source>
        <dbReference type="SAM" id="MobiDB-lite"/>
    </source>
</evidence>
<dbReference type="InterPro" id="IPR026353">
    <property type="entry name" value="Hypoxan-DNA_Glyclase"/>
</dbReference>
<dbReference type="EC" id="3.2.2.15" evidence="3"/>
<accession>A0ABU9YVJ5</accession>
<organism evidence="3 4">
    <name type="scientific">Uliginosibacterium sediminicola</name>
    <dbReference type="NCBI Taxonomy" id="2024550"/>
    <lineage>
        <taxon>Bacteria</taxon>
        <taxon>Pseudomonadati</taxon>
        <taxon>Pseudomonadota</taxon>
        <taxon>Betaproteobacteria</taxon>
        <taxon>Rhodocyclales</taxon>
        <taxon>Zoogloeaceae</taxon>
        <taxon>Uliginosibacterium</taxon>
    </lineage>
</organism>
<dbReference type="NCBIfam" id="TIGR04274">
    <property type="entry name" value="hypoxanDNAglyco"/>
    <property type="match status" value="1"/>
</dbReference>